<reference evidence="2 3" key="1">
    <citation type="submission" date="2018-12" db="EMBL/GenBank/DDBJ databases">
        <title>Complete genome sequence of Haloplanus rallus MBLA0036.</title>
        <authorList>
            <person name="Nam Y.-d."/>
            <person name="Kang J."/>
            <person name="Chung W.-H."/>
            <person name="Park Y.S."/>
        </authorList>
    </citation>
    <scope>NUCLEOTIDE SEQUENCE [LARGE SCALE GENOMIC DNA]</scope>
    <source>
        <strain evidence="2 3">MBLA0036</strain>
    </source>
</reference>
<organism evidence="2 3">
    <name type="scientific">Haloplanus rallus</name>
    <dbReference type="NCBI Taxonomy" id="1816183"/>
    <lineage>
        <taxon>Archaea</taxon>
        <taxon>Methanobacteriati</taxon>
        <taxon>Methanobacteriota</taxon>
        <taxon>Stenosarchaea group</taxon>
        <taxon>Halobacteria</taxon>
        <taxon>Halobacteriales</taxon>
        <taxon>Haloferacaceae</taxon>
        <taxon>Haloplanus</taxon>
    </lineage>
</organism>
<evidence type="ECO:0000313" key="3">
    <source>
        <dbReference type="Proteomes" id="UP000428325"/>
    </source>
</evidence>
<dbReference type="KEGG" id="hra:EI982_15735"/>
<dbReference type="EMBL" id="CP034345">
    <property type="protein sequence ID" value="QGX96125.1"/>
    <property type="molecule type" value="Genomic_DNA"/>
</dbReference>
<dbReference type="GeneID" id="99243905"/>
<dbReference type="AlphaFoldDB" id="A0A6B9F6G8"/>
<keyword evidence="1" id="KW-0472">Membrane</keyword>
<dbReference type="GO" id="GO:0016787">
    <property type="term" value="F:hydrolase activity"/>
    <property type="evidence" value="ECO:0007669"/>
    <property type="project" value="UniProtKB-KW"/>
</dbReference>
<dbReference type="OrthoDB" id="200338at2157"/>
<dbReference type="Proteomes" id="UP000428325">
    <property type="component" value="Chromosome"/>
</dbReference>
<accession>A0A6B9F6G8</accession>
<gene>
    <name evidence="2" type="ORF">EI982_15735</name>
</gene>
<sequence>MLFATHLVAAVLLGRRWTLSPAWLVAGAALPDVVDKPLAMVGLVDLYHTVGHSALLVVLAVPAAVAGRRGLAVAVGWASHLALDAFHVAINGRPEDAVFLVWPLVTPATPLKLPPGDFFVYYLWTPSFFVEIGIWVAVGAAAVRAWRRGRE</sequence>
<keyword evidence="1" id="KW-1133">Transmembrane helix</keyword>
<protein>
    <submittedName>
        <fullName evidence="2">Metal-dependent hydrolase</fullName>
    </submittedName>
</protein>
<name>A0A6B9F6G8_9EURY</name>
<proteinExistence type="predicted"/>
<keyword evidence="3" id="KW-1185">Reference proteome</keyword>
<dbReference type="RefSeq" id="WP_157690586.1">
    <property type="nucleotide sequence ID" value="NZ_CP034345.1"/>
</dbReference>
<feature type="transmembrane region" description="Helical" evidence="1">
    <location>
        <begin position="119"/>
        <end position="143"/>
    </location>
</feature>
<evidence type="ECO:0000313" key="2">
    <source>
        <dbReference type="EMBL" id="QGX96125.1"/>
    </source>
</evidence>
<evidence type="ECO:0000256" key="1">
    <source>
        <dbReference type="SAM" id="Phobius"/>
    </source>
</evidence>
<keyword evidence="2" id="KW-0378">Hydrolase</keyword>
<keyword evidence="1" id="KW-0812">Transmembrane</keyword>